<evidence type="ECO:0000256" key="2">
    <source>
        <dbReference type="ARBA" id="ARBA00008096"/>
    </source>
</evidence>
<dbReference type="EMBL" id="LTAI01000078">
    <property type="protein sequence ID" value="ORE00011.1"/>
    <property type="molecule type" value="Genomic_DNA"/>
</dbReference>
<evidence type="ECO:0000256" key="1">
    <source>
        <dbReference type="ARBA" id="ARBA00004141"/>
    </source>
</evidence>
<feature type="transmembrane region" description="Helical" evidence="6">
    <location>
        <begin position="94"/>
        <end position="114"/>
    </location>
</feature>
<feature type="transmembrane region" description="Helical" evidence="6">
    <location>
        <begin position="66"/>
        <end position="82"/>
    </location>
</feature>
<dbReference type="GO" id="GO:0000139">
    <property type="term" value="C:Golgi membrane"/>
    <property type="evidence" value="ECO:0007669"/>
    <property type="project" value="TreeGrafter"/>
</dbReference>
<keyword evidence="3 6" id="KW-0812">Transmembrane</keyword>
<keyword evidence="5 6" id="KW-0472">Membrane</keyword>
<feature type="transmembrane region" description="Helical" evidence="6">
    <location>
        <begin position="120"/>
        <end position="144"/>
    </location>
</feature>
<evidence type="ECO:0000256" key="3">
    <source>
        <dbReference type="ARBA" id="ARBA00022692"/>
    </source>
</evidence>
<comment type="subcellular location">
    <subcellularLocation>
        <location evidence="1">Membrane</location>
        <topology evidence="1">Multi-pass membrane protein</topology>
    </subcellularLocation>
</comment>
<evidence type="ECO:0000256" key="6">
    <source>
        <dbReference type="SAM" id="Phobius"/>
    </source>
</evidence>
<sequence>MFLKGLKLTCIFAVIAGLIMGTCISILRFIEYVEENTYAAKKRIQYLIYGVTLMHFLYIWQGMPLFQLGISLITVYIFNCLLQNYPSFTVEDPLFIGGNVLILINHFLLIRFFMYARVSIISVIISFTTLWSIPFCFFFSITVVDSMLFVKNDKKVKTYAGIAKDYLMNVGRKRNTRIE</sequence>
<dbReference type="Proteomes" id="UP000192356">
    <property type="component" value="Unassembled WGS sequence"/>
</dbReference>
<comment type="caution">
    <text evidence="7">The sequence shown here is derived from an EMBL/GenBank/DDBJ whole genome shotgun (WGS) entry which is preliminary data.</text>
</comment>
<dbReference type="GO" id="GO:0006888">
    <property type="term" value="P:endoplasmic reticulum to Golgi vesicle-mediated transport"/>
    <property type="evidence" value="ECO:0007669"/>
    <property type="project" value="InterPro"/>
</dbReference>
<evidence type="ECO:0000256" key="5">
    <source>
        <dbReference type="ARBA" id="ARBA00023136"/>
    </source>
</evidence>
<dbReference type="PANTHER" id="PTHR13144:SF0">
    <property type="entry name" value="PROTEIN TEX261"/>
    <property type="match status" value="1"/>
</dbReference>
<name>A0A1X0QDP8_9MICR</name>
<dbReference type="GO" id="GO:0005789">
    <property type="term" value="C:endoplasmic reticulum membrane"/>
    <property type="evidence" value="ECO:0007669"/>
    <property type="project" value="TreeGrafter"/>
</dbReference>
<dbReference type="OrthoDB" id="28257at2759"/>
<keyword evidence="9" id="KW-1185">Reference proteome</keyword>
<organism evidence="7 9">
    <name type="scientific">Hepatospora eriocheir</name>
    <dbReference type="NCBI Taxonomy" id="1081669"/>
    <lineage>
        <taxon>Eukaryota</taxon>
        <taxon>Fungi</taxon>
        <taxon>Fungi incertae sedis</taxon>
        <taxon>Microsporidia</taxon>
        <taxon>Hepatosporidae</taxon>
        <taxon>Hepatospora</taxon>
    </lineage>
</organism>
<evidence type="ECO:0000313" key="9">
    <source>
        <dbReference type="Proteomes" id="UP000192356"/>
    </source>
</evidence>
<gene>
    <name evidence="7" type="primary">TX261</name>
    <name evidence="8" type="ORF">A0H76_2501</name>
    <name evidence="7" type="ORF">HERIO_228</name>
</gene>
<reference evidence="9 10" key="1">
    <citation type="journal article" date="2017" name="Environ. Microbiol.">
        <title>Decay of the glycolytic pathway and adaptation to intranuclear parasitism within Enterocytozoonidae microsporidia.</title>
        <authorList>
            <person name="Wiredu Boakye D."/>
            <person name="Jaroenlak P."/>
            <person name="Prachumwat A."/>
            <person name="Williams T.A."/>
            <person name="Bateman K.S."/>
            <person name="Itsathitphaisarn O."/>
            <person name="Sritunyalucksana K."/>
            <person name="Paszkiewicz K.H."/>
            <person name="Moore K.A."/>
            <person name="Stentiford G.D."/>
            <person name="Williams B.A."/>
        </authorList>
    </citation>
    <scope>NUCLEOTIDE SEQUENCE [LARGE SCALE GENOMIC DNA]</scope>
    <source>
        <strain evidence="10">canceri</strain>
        <strain evidence="8">Canceri</strain>
        <strain evidence="7 9">GB1</strain>
    </source>
</reference>
<evidence type="ECO:0000313" key="10">
    <source>
        <dbReference type="Proteomes" id="UP000192501"/>
    </source>
</evidence>
<dbReference type="GO" id="GO:0030134">
    <property type="term" value="C:COPII-coated ER to Golgi transport vesicle"/>
    <property type="evidence" value="ECO:0007669"/>
    <property type="project" value="TreeGrafter"/>
</dbReference>
<evidence type="ECO:0000313" key="8">
    <source>
        <dbReference type="EMBL" id="ORE00011.1"/>
    </source>
</evidence>
<dbReference type="PANTHER" id="PTHR13144">
    <property type="entry name" value="TEX261 PROTEIN"/>
    <property type="match status" value="1"/>
</dbReference>
<dbReference type="GO" id="GO:0097020">
    <property type="term" value="F:COPII receptor activity"/>
    <property type="evidence" value="ECO:0007669"/>
    <property type="project" value="InterPro"/>
</dbReference>
<comment type="similarity">
    <text evidence="2">Belongs to the SVP26 family.</text>
</comment>
<dbReference type="VEuPathDB" id="MicrosporidiaDB:A0H76_2501"/>
<dbReference type="AlphaFoldDB" id="A0A1X0QDP8"/>
<feature type="transmembrane region" description="Helical" evidence="6">
    <location>
        <begin position="6"/>
        <end position="31"/>
    </location>
</feature>
<evidence type="ECO:0000256" key="4">
    <source>
        <dbReference type="ARBA" id="ARBA00022989"/>
    </source>
</evidence>
<protein>
    <submittedName>
        <fullName evidence="7">TX261</fullName>
    </submittedName>
</protein>
<dbReference type="Pfam" id="PF04148">
    <property type="entry name" value="Erv26"/>
    <property type="match status" value="1"/>
</dbReference>
<dbReference type="InterPro" id="IPR007277">
    <property type="entry name" value="Svp26/Tex261"/>
</dbReference>
<evidence type="ECO:0000313" key="7">
    <source>
        <dbReference type="EMBL" id="ORD97902.1"/>
    </source>
</evidence>
<keyword evidence="4 6" id="KW-1133">Transmembrane helix</keyword>
<dbReference type="EMBL" id="LVKB01000006">
    <property type="protein sequence ID" value="ORD97902.1"/>
    <property type="molecule type" value="Genomic_DNA"/>
</dbReference>
<dbReference type="Proteomes" id="UP000192501">
    <property type="component" value="Unassembled WGS sequence"/>
</dbReference>
<proteinExistence type="inferred from homology"/>
<accession>A0A1X0QDP8</accession>
<dbReference type="VEuPathDB" id="MicrosporidiaDB:HERIO_228"/>